<evidence type="ECO:0000256" key="9">
    <source>
        <dbReference type="ARBA" id="ARBA00022989"/>
    </source>
</evidence>
<evidence type="ECO:0000256" key="2">
    <source>
        <dbReference type="ARBA" id="ARBA00022448"/>
    </source>
</evidence>
<evidence type="ECO:0000256" key="12">
    <source>
        <dbReference type="SAM" id="MobiDB-lite"/>
    </source>
</evidence>
<dbReference type="PROSITE" id="PS50082">
    <property type="entry name" value="WD_REPEATS_2"/>
    <property type="match status" value="2"/>
</dbReference>
<dbReference type="Pfam" id="PF00400">
    <property type="entry name" value="WD40"/>
    <property type="match status" value="2"/>
</dbReference>
<dbReference type="PANTHER" id="PTHR23284:SF0">
    <property type="entry name" value="PROLACTIN REGULATORY ELEMENT-BINDING PROTEIN"/>
    <property type="match status" value="1"/>
</dbReference>
<dbReference type="OrthoDB" id="2013972at2759"/>
<dbReference type="PROSITE" id="PS50294">
    <property type="entry name" value="WD_REPEATS_REGION"/>
    <property type="match status" value="1"/>
</dbReference>
<feature type="region of interest" description="Disordered" evidence="12">
    <location>
        <begin position="116"/>
        <end position="143"/>
    </location>
</feature>
<dbReference type="GO" id="GO:0005789">
    <property type="term" value="C:endoplasmic reticulum membrane"/>
    <property type="evidence" value="ECO:0007669"/>
    <property type="project" value="UniProtKB-SubCell"/>
</dbReference>
<evidence type="ECO:0000256" key="4">
    <source>
        <dbReference type="ARBA" id="ARBA00022692"/>
    </source>
</evidence>
<dbReference type="InterPro" id="IPR015943">
    <property type="entry name" value="WD40/YVTN_repeat-like_dom_sf"/>
</dbReference>
<comment type="subcellular location">
    <subcellularLocation>
        <location evidence="1">Endoplasmic reticulum membrane</location>
        <topology evidence="1">Single-pass membrane protein</topology>
    </subcellularLocation>
</comment>
<sequence length="384" mass="42401">MAPTRRKQEGLLARVNFPLYTLQMLTSRHVLVGGGGGSSSTGVANGFEIFELSHDGETFVAEEVVRHETGRSVVMNCACHSDGNRTFLVAGQESHCQLYHVTMEVTHLNSEDVIKSKNARDDSAVRQRSKKSPIADNEEKVDRNSNSYKHLKFQIKPYDSIQTDFSEDEPLQRVVRIGRSGKLMATGGTDGHVRLWQFPSLKKTIDISAHSKEIDDLDISPNEKLVVSIAKDGLAIVWSADCGKKMQELIWSAPEGSKYLYKRCRFGLVEGDVNNIRLFVLVNPVGRLGKQKAFLQLWLPEDGSLKRAVPCNDSLSALAVSDDGRFVAVGTMFGGSVSVYTAFNLQSYVSHDLSVVGTLPVWLVIILIIVTMFCAFLLCSFLGV</sequence>
<feature type="repeat" description="WD" evidence="11">
    <location>
        <begin position="180"/>
        <end position="206"/>
    </location>
</feature>
<keyword evidence="4 13" id="KW-0812">Transmembrane</keyword>
<dbReference type="Gene3D" id="2.130.10.10">
    <property type="entry name" value="YVTN repeat-like/Quinoprotein amine dehydrogenase"/>
    <property type="match status" value="1"/>
</dbReference>
<dbReference type="InParanoid" id="A0A6L2Q4B6"/>
<keyword evidence="5" id="KW-0677">Repeat</keyword>
<dbReference type="InterPro" id="IPR045260">
    <property type="entry name" value="Sec12-like"/>
</dbReference>
<feature type="repeat" description="WD" evidence="11">
    <location>
        <begin position="207"/>
        <end position="248"/>
    </location>
</feature>
<keyword evidence="10 13" id="KW-0472">Membrane</keyword>
<evidence type="ECO:0000256" key="10">
    <source>
        <dbReference type="ARBA" id="ARBA00023136"/>
    </source>
</evidence>
<dbReference type="SMART" id="SM00320">
    <property type="entry name" value="WD40"/>
    <property type="match status" value="4"/>
</dbReference>
<dbReference type="EMBL" id="BLKM01000907">
    <property type="protein sequence ID" value="GFG39586.1"/>
    <property type="molecule type" value="Genomic_DNA"/>
</dbReference>
<keyword evidence="3 11" id="KW-0853">WD repeat</keyword>
<dbReference type="InterPro" id="IPR001680">
    <property type="entry name" value="WD40_rpt"/>
</dbReference>
<dbReference type="Proteomes" id="UP000502823">
    <property type="component" value="Unassembled WGS sequence"/>
</dbReference>
<comment type="caution">
    <text evidence="14">The sequence shown here is derived from an EMBL/GenBank/DDBJ whole genome shotgun (WGS) entry which is preliminary data.</text>
</comment>
<keyword evidence="6" id="KW-0256">Endoplasmic reticulum</keyword>
<name>A0A6L2Q4B6_COPFO</name>
<evidence type="ECO:0000256" key="13">
    <source>
        <dbReference type="SAM" id="Phobius"/>
    </source>
</evidence>
<keyword evidence="9 13" id="KW-1133">Transmembrane helix</keyword>
<keyword evidence="8" id="KW-0653">Protein transport</keyword>
<keyword evidence="7" id="KW-0931">ER-Golgi transport</keyword>
<keyword evidence="2" id="KW-0813">Transport</keyword>
<dbReference type="AlphaFoldDB" id="A0A6L2Q4B6"/>
<dbReference type="GO" id="GO:0005085">
    <property type="term" value="F:guanyl-nucleotide exchange factor activity"/>
    <property type="evidence" value="ECO:0007669"/>
    <property type="project" value="InterPro"/>
</dbReference>
<organism evidence="14 15">
    <name type="scientific">Coptotermes formosanus</name>
    <name type="common">Formosan subterranean termite</name>
    <dbReference type="NCBI Taxonomy" id="36987"/>
    <lineage>
        <taxon>Eukaryota</taxon>
        <taxon>Metazoa</taxon>
        <taxon>Ecdysozoa</taxon>
        <taxon>Arthropoda</taxon>
        <taxon>Hexapoda</taxon>
        <taxon>Insecta</taxon>
        <taxon>Pterygota</taxon>
        <taxon>Neoptera</taxon>
        <taxon>Polyneoptera</taxon>
        <taxon>Dictyoptera</taxon>
        <taxon>Blattodea</taxon>
        <taxon>Blattoidea</taxon>
        <taxon>Termitoidae</taxon>
        <taxon>Rhinotermitidae</taxon>
        <taxon>Coptotermes</taxon>
    </lineage>
</organism>
<dbReference type="InterPro" id="IPR036322">
    <property type="entry name" value="WD40_repeat_dom_sf"/>
</dbReference>
<feature type="transmembrane region" description="Helical" evidence="13">
    <location>
        <begin position="326"/>
        <end position="349"/>
    </location>
</feature>
<dbReference type="FunCoup" id="A0A6L2Q4B6">
    <property type="interactions" value="1719"/>
</dbReference>
<dbReference type="GO" id="GO:0003400">
    <property type="term" value="P:regulation of COPII vesicle coating"/>
    <property type="evidence" value="ECO:0007669"/>
    <property type="project" value="TreeGrafter"/>
</dbReference>
<feature type="compositionally biased region" description="Basic and acidic residues" evidence="12">
    <location>
        <begin position="116"/>
        <end position="125"/>
    </location>
</feature>
<dbReference type="SUPFAM" id="SSF50978">
    <property type="entry name" value="WD40 repeat-like"/>
    <property type="match status" value="1"/>
</dbReference>
<gene>
    <name evidence="14" type="ORF">Cfor_01016</name>
</gene>
<evidence type="ECO:0000256" key="5">
    <source>
        <dbReference type="ARBA" id="ARBA00022737"/>
    </source>
</evidence>
<proteinExistence type="predicted"/>
<evidence type="ECO:0000313" key="14">
    <source>
        <dbReference type="EMBL" id="GFG39586.1"/>
    </source>
</evidence>
<reference evidence="15" key="1">
    <citation type="submission" date="2020-01" db="EMBL/GenBank/DDBJ databases">
        <title>Draft genome sequence of the Termite Coptotermes fromosanus.</title>
        <authorList>
            <person name="Itakura S."/>
            <person name="Yosikawa Y."/>
            <person name="Umezawa K."/>
        </authorList>
    </citation>
    <scope>NUCLEOTIDE SEQUENCE [LARGE SCALE GENOMIC DNA]</scope>
</reference>
<evidence type="ECO:0000256" key="3">
    <source>
        <dbReference type="ARBA" id="ARBA00022574"/>
    </source>
</evidence>
<evidence type="ECO:0000256" key="1">
    <source>
        <dbReference type="ARBA" id="ARBA00004389"/>
    </source>
</evidence>
<evidence type="ECO:0000256" key="8">
    <source>
        <dbReference type="ARBA" id="ARBA00022927"/>
    </source>
</evidence>
<keyword evidence="15" id="KW-1185">Reference proteome</keyword>
<dbReference type="GO" id="GO:0015031">
    <property type="term" value="P:protein transport"/>
    <property type="evidence" value="ECO:0007669"/>
    <property type="project" value="UniProtKB-KW"/>
</dbReference>
<dbReference type="GO" id="GO:0006888">
    <property type="term" value="P:endoplasmic reticulum to Golgi vesicle-mediated transport"/>
    <property type="evidence" value="ECO:0007669"/>
    <property type="project" value="TreeGrafter"/>
</dbReference>
<protein>
    <submittedName>
        <fullName evidence="14">Uncharacterized protein</fullName>
    </submittedName>
</protein>
<evidence type="ECO:0000256" key="7">
    <source>
        <dbReference type="ARBA" id="ARBA00022892"/>
    </source>
</evidence>
<evidence type="ECO:0000256" key="6">
    <source>
        <dbReference type="ARBA" id="ARBA00022824"/>
    </source>
</evidence>
<feature type="transmembrane region" description="Helical" evidence="13">
    <location>
        <begin position="361"/>
        <end position="383"/>
    </location>
</feature>
<evidence type="ECO:0000256" key="11">
    <source>
        <dbReference type="PROSITE-ProRule" id="PRU00221"/>
    </source>
</evidence>
<evidence type="ECO:0000313" key="15">
    <source>
        <dbReference type="Proteomes" id="UP000502823"/>
    </source>
</evidence>
<dbReference type="PANTHER" id="PTHR23284">
    <property type="entry name" value="PROLACTIN REGULATORY ELEMENT BINDING PROTEIN"/>
    <property type="match status" value="1"/>
</dbReference>
<accession>A0A6L2Q4B6</accession>